<protein>
    <submittedName>
        <fullName evidence="4">Tetratricopeptide repeat protein</fullName>
    </submittedName>
</protein>
<keyword evidence="1" id="KW-0677">Repeat</keyword>
<dbReference type="PANTHER" id="PTHR44943">
    <property type="entry name" value="CELLULOSE SYNTHASE OPERON PROTEIN C"/>
    <property type="match status" value="1"/>
</dbReference>
<dbReference type="Pfam" id="PF07719">
    <property type="entry name" value="TPR_2"/>
    <property type="match status" value="1"/>
</dbReference>
<evidence type="ECO:0000313" key="4">
    <source>
        <dbReference type="EMBL" id="MFC5496680.1"/>
    </source>
</evidence>
<organism evidence="4 5">
    <name type="scientific">Caenimonas terrae</name>
    <dbReference type="NCBI Taxonomy" id="696074"/>
    <lineage>
        <taxon>Bacteria</taxon>
        <taxon>Pseudomonadati</taxon>
        <taxon>Pseudomonadota</taxon>
        <taxon>Betaproteobacteria</taxon>
        <taxon>Burkholderiales</taxon>
        <taxon>Comamonadaceae</taxon>
        <taxon>Caenimonas</taxon>
    </lineage>
</organism>
<accession>A0ABW0N872</accession>
<dbReference type="PANTHER" id="PTHR44943:SF8">
    <property type="entry name" value="TPR REPEAT-CONTAINING PROTEIN MJ0263"/>
    <property type="match status" value="1"/>
</dbReference>
<feature type="repeat" description="TPR" evidence="3">
    <location>
        <begin position="35"/>
        <end position="68"/>
    </location>
</feature>
<dbReference type="SMART" id="SM00028">
    <property type="entry name" value="TPR"/>
    <property type="match status" value="6"/>
</dbReference>
<dbReference type="InterPro" id="IPR011990">
    <property type="entry name" value="TPR-like_helical_dom_sf"/>
</dbReference>
<feature type="repeat" description="TPR" evidence="3">
    <location>
        <begin position="237"/>
        <end position="270"/>
    </location>
</feature>
<sequence>MDILGRIWSAARGGRNSAPELRAGQAPDANKEDEAAALRQRGNALLEQGSLAEAIACYRRACESAPEDALAWLNQGYALLQAGQADAAGDCLRRALSIDSNLADAHFLLGQSDARRGLLPQALACYDRALALDPALSAAALGRIDLLLDLQRWQEALAQIDAQGAGQAMPLRQQRARALHGLGCNAEALACIDQLLAQQPGDADALHGKANILLELGDHQGALDASAQVLAQHPGFADAMGNAGVACMRMGRLQDALAWFDRGLAQQPRDAAMHWNRGLALLTLGDLAQGWPEHEWRWGATVLRHARAPFTESHPQWAGEPLAGKTLLLHAEQGLGDSIQFVRYVPLLAAAGARIVLRVPPALHALCAGLSPACTLLAQDAPLPHLDFHCPLMSLPLAFRTTLDSIPAAGGYLRSDAAKRAHWEQALGPRRGPRVGLVWSGGTQHKNDANRSMPLEALLRAVPAHCTPVSLQKEVRPGDAGVLQASGMFHAGAALQGFDDTAALIDCVDLVVSVDTSVAHLAGALGKRLLLLLPAVPDWRWLLERQDSPWYASARLFRQGADAQWAPVLARVRAELEGAEPQREARC</sequence>
<comment type="caution">
    <text evidence="4">The sequence shown here is derived from an EMBL/GenBank/DDBJ whole genome shotgun (WGS) entry which is preliminary data.</text>
</comment>
<evidence type="ECO:0000256" key="3">
    <source>
        <dbReference type="PROSITE-ProRule" id="PRU00339"/>
    </source>
</evidence>
<feature type="repeat" description="TPR" evidence="3">
    <location>
        <begin position="69"/>
        <end position="102"/>
    </location>
</feature>
<feature type="repeat" description="TPR" evidence="3">
    <location>
        <begin position="103"/>
        <end position="136"/>
    </location>
</feature>
<evidence type="ECO:0000313" key="5">
    <source>
        <dbReference type="Proteomes" id="UP001596037"/>
    </source>
</evidence>
<dbReference type="InterPro" id="IPR002201">
    <property type="entry name" value="Glyco_trans_9"/>
</dbReference>
<dbReference type="Gene3D" id="1.25.40.10">
    <property type="entry name" value="Tetratricopeptide repeat domain"/>
    <property type="match status" value="3"/>
</dbReference>
<dbReference type="Pfam" id="PF01075">
    <property type="entry name" value="Glyco_transf_9"/>
    <property type="match status" value="1"/>
</dbReference>
<keyword evidence="2 3" id="KW-0802">TPR repeat</keyword>
<evidence type="ECO:0000256" key="2">
    <source>
        <dbReference type="ARBA" id="ARBA00022803"/>
    </source>
</evidence>
<gene>
    <name evidence="4" type="ORF">ACFPOE_03965</name>
</gene>
<dbReference type="EMBL" id="JBHSMF010000002">
    <property type="protein sequence ID" value="MFC5496680.1"/>
    <property type="molecule type" value="Genomic_DNA"/>
</dbReference>
<name>A0ABW0N872_9BURK</name>
<evidence type="ECO:0000256" key="1">
    <source>
        <dbReference type="ARBA" id="ARBA00022737"/>
    </source>
</evidence>
<dbReference type="Pfam" id="PF14559">
    <property type="entry name" value="TPR_19"/>
    <property type="match status" value="1"/>
</dbReference>
<dbReference type="Pfam" id="PF13414">
    <property type="entry name" value="TPR_11"/>
    <property type="match status" value="1"/>
</dbReference>
<keyword evidence="5" id="KW-1185">Reference proteome</keyword>
<dbReference type="Gene3D" id="3.40.50.2000">
    <property type="entry name" value="Glycogen Phosphorylase B"/>
    <property type="match status" value="1"/>
</dbReference>
<dbReference type="InterPro" id="IPR051685">
    <property type="entry name" value="Ycf3/AcsC/BcsC/TPR_MFPF"/>
</dbReference>
<proteinExistence type="predicted"/>
<dbReference type="RefSeq" id="WP_376848693.1">
    <property type="nucleotide sequence ID" value="NZ_JBHSMF010000002.1"/>
</dbReference>
<dbReference type="Proteomes" id="UP001596037">
    <property type="component" value="Unassembled WGS sequence"/>
</dbReference>
<reference evidence="5" key="1">
    <citation type="journal article" date="2019" name="Int. J. Syst. Evol. Microbiol.">
        <title>The Global Catalogue of Microorganisms (GCM) 10K type strain sequencing project: providing services to taxonomists for standard genome sequencing and annotation.</title>
        <authorList>
            <consortium name="The Broad Institute Genomics Platform"/>
            <consortium name="The Broad Institute Genome Sequencing Center for Infectious Disease"/>
            <person name="Wu L."/>
            <person name="Ma J."/>
        </authorList>
    </citation>
    <scope>NUCLEOTIDE SEQUENCE [LARGE SCALE GENOMIC DNA]</scope>
    <source>
        <strain evidence="5">CCUG 57401</strain>
    </source>
</reference>
<dbReference type="SUPFAM" id="SSF53756">
    <property type="entry name" value="UDP-Glycosyltransferase/glycogen phosphorylase"/>
    <property type="match status" value="1"/>
</dbReference>
<dbReference type="PROSITE" id="PS50005">
    <property type="entry name" value="TPR"/>
    <property type="match status" value="4"/>
</dbReference>
<dbReference type="SUPFAM" id="SSF48452">
    <property type="entry name" value="TPR-like"/>
    <property type="match status" value="1"/>
</dbReference>
<dbReference type="InterPro" id="IPR019734">
    <property type="entry name" value="TPR_rpt"/>
</dbReference>
<dbReference type="InterPro" id="IPR013105">
    <property type="entry name" value="TPR_2"/>
</dbReference>